<keyword evidence="1" id="KW-0175">Coiled coil</keyword>
<proteinExistence type="predicted"/>
<dbReference type="OrthoDB" id="3549872at2759"/>
<protein>
    <submittedName>
        <fullName evidence="3">Uncharacterized protein</fullName>
    </submittedName>
</protein>
<organism evidence="3 4">
    <name type="scientific">Ooceraea biroi</name>
    <name type="common">Clonal raider ant</name>
    <name type="synonym">Cerapachys biroi</name>
    <dbReference type="NCBI Taxonomy" id="2015173"/>
    <lineage>
        <taxon>Eukaryota</taxon>
        <taxon>Metazoa</taxon>
        <taxon>Ecdysozoa</taxon>
        <taxon>Arthropoda</taxon>
        <taxon>Hexapoda</taxon>
        <taxon>Insecta</taxon>
        <taxon>Pterygota</taxon>
        <taxon>Neoptera</taxon>
        <taxon>Endopterygota</taxon>
        <taxon>Hymenoptera</taxon>
        <taxon>Apocrita</taxon>
        <taxon>Aculeata</taxon>
        <taxon>Formicoidea</taxon>
        <taxon>Formicidae</taxon>
        <taxon>Dorylinae</taxon>
        <taxon>Ooceraea</taxon>
    </lineage>
</organism>
<dbReference type="AlphaFoldDB" id="A0A3L8DKV7"/>
<accession>A0A3L8DKV7</accession>
<gene>
    <name evidence="3" type="ORF">DMN91_007416</name>
</gene>
<evidence type="ECO:0000313" key="4">
    <source>
        <dbReference type="Proteomes" id="UP000279307"/>
    </source>
</evidence>
<name>A0A3L8DKV7_OOCBI</name>
<dbReference type="Proteomes" id="UP000279307">
    <property type="component" value="Chromosome 7"/>
</dbReference>
<reference evidence="3 4" key="1">
    <citation type="journal article" date="2018" name="Genome Res.">
        <title>The genomic architecture and molecular evolution of ant odorant receptors.</title>
        <authorList>
            <person name="McKenzie S.K."/>
            <person name="Kronauer D.J.C."/>
        </authorList>
    </citation>
    <scope>NUCLEOTIDE SEQUENCE [LARGE SCALE GENOMIC DNA]</scope>
    <source>
        <strain evidence="3">Clonal line C1</strain>
    </source>
</reference>
<sequence>MPSSSRSLWRTRRNSLQNDEDSALKNEIEKLQGDLSAQESTVDWLQKEVPRVQQLLEEKDRDGDALRQRISLEAQEMIKKELARLDRLDQSEKNMELTNNIEGLEANRKQLENIIDLKTNELMRSNQLFRKCRPNRNNS</sequence>
<dbReference type="EMBL" id="QOIP01000007">
    <property type="protein sequence ID" value="RLU20802.1"/>
    <property type="molecule type" value="Genomic_DNA"/>
</dbReference>
<feature type="coiled-coil region" evidence="1">
    <location>
        <begin position="87"/>
        <end position="121"/>
    </location>
</feature>
<evidence type="ECO:0000256" key="2">
    <source>
        <dbReference type="SAM" id="MobiDB-lite"/>
    </source>
</evidence>
<evidence type="ECO:0000313" key="3">
    <source>
        <dbReference type="EMBL" id="RLU20802.1"/>
    </source>
</evidence>
<evidence type="ECO:0000256" key="1">
    <source>
        <dbReference type="SAM" id="Coils"/>
    </source>
</evidence>
<feature type="region of interest" description="Disordered" evidence="2">
    <location>
        <begin position="1"/>
        <end position="21"/>
    </location>
</feature>
<comment type="caution">
    <text evidence="3">The sequence shown here is derived from an EMBL/GenBank/DDBJ whole genome shotgun (WGS) entry which is preliminary data.</text>
</comment>